<feature type="compositionally biased region" description="Low complexity" evidence="1">
    <location>
        <begin position="43"/>
        <end position="56"/>
    </location>
</feature>
<proteinExistence type="predicted"/>
<feature type="compositionally biased region" description="Polar residues" evidence="1">
    <location>
        <begin position="87"/>
        <end position="105"/>
    </location>
</feature>
<dbReference type="AlphaFoldDB" id="A0A4Y2ATE6"/>
<gene>
    <name evidence="2" type="ORF">AVEN_85770_1</name>
</gene>
<evidence type="ECO:0000313" key="3">
    <source>
        <dbReference type="Proteomes" id="UP000499080"/>
    </source>
</evidence>
<feature type="compositionally biased region" description="Polar residues" evidence="1">
    <location>
        <begin position="64"/>
        <end position="76"/>
    </location>
</feature>
<comment type="caution">
    <text evidence="2">The sequence shown here is derived from an EMBL/GenBank/DDBJ whole genome shotgun (WGS) entry which is preliminary data.</text>
</comment>
<evidence type="ECO:0000313" key="2">
    <source>
        <dbReference type="EMBL" id="GBL83291.1"/>
    </source>
</evidence>
<protein>
    <submittedName>
        <fullName evidence="2">Uncharacterized protein</fullName>
    </submittedName>
</protein>
<organism evidence="2 3">
    <name type="scientific">Araneus ventricosus</name>
    <name type="common">Orbweaver spider</name>
    <name type="synonym">Epeira ventricosa</name>
    <dbReference type="NCBI Taxonomy" id="182803"/>
    <lineage>
        <taxon>Eukaryota</taxon>
        <taxon>Metazoa</taxon>
        <taxon>Ecdysozoa</taxon>
        <taxon>Arthropoda</taxon>
        <taxon>Chelicerata</taxon>
        <taxon>Arachnida</taxon>
        <taxon>Araneae</taxon>
        <taxon>Araneomorphae</taxon>
        <taxon>Entelegynae</taxon>
        <taxon>Araneoidea</taxon>
        <taxon>Araneidae</taxon>
        <taxon>Araneus</taxon>
    </lineage>
</organism>
<name>A0A4Y2ATE6_ARAVE</name>
<keyword evidence="3" id="KW-1185">Reference proteome</keyword>
<dbReference type="Proteomes" id="UP000499080">
    <property type="component" value="Unassembled WGS sequence"/>
</dbReference>
<dbReference type="EMBL" id="BGPR01233227">
    <property type="protein sequence ID" value="GBL83291.1"/>
    <property type="molecule type" value="Genomic_DNA"/>
</dbReference>
<evidence type="ECO:0000256" key="1">
    <source>
        <dbReference type="SAM" id="MobiDB-lite"/>
    </source>
</evidence>
<accession>A0A4Y2ATE6</accession>
<sequence>MAYGSIYRNSGAPPHSRERAHRWFCGGIRVLTTIKVENHAILTGPTSSLTKTPPSTIELKDTAKSSLSAETPSGIQSRRVDLHRTQIGPTQYQRTQNGPQRQRRP</sequence>
<reference evidence="2 3" key="1">
    <citation type="journal article" date="2019" name="Sci. Rep.">
        <title>Orb-weaving spider Araneus ventricosus genome elucidates the spidroin gene catalogue.</title>
        <authorList>
            <person name="Kono N."/>
            <person name="Nakamura H."/>
            <person name="Ohtoshi R."/>
            <person name="Moran D.A.P."/>
            <person name="Shinohara A."/>
            <person name="Yoshida Y."/>
            <person name="Fujiwara M."/>
            <person name="Mori M."/>
            <person name="Tomita M."/>
            <person name="Arakawa K."/>
        </authorList>
    </citation>
    <scope>NUCLEOTIDE SEQUENCE [LARGE SCALE GENOMIC DNA]</scope>
</reference>
<feature type="region of interest" description="Disordered" evidence="1">
    <location>
        <begin position="42"/>
        <end position="105"/>
    </location>
</feature>